<dbReference type="PANTHER" id="PTHR46046">
    <property type="entry name" value="PEPTIDYLPROLYL ISOMERASE"/>
    <property type="match status" value="1"/>
</dbReference>
<dbReference type="Proteomes" id="UP001529510">
    <property type="component" value="Unassembled WGS sequence"/>
</dbReference>
<dbReference type="InterPro" id="IPR046357">
    <property type="entry name" value="PPIase_dom_sf"/>
</dbReference>
<evidence type="ECO:0000256" key="2">
    <source>
        <dbReference type="PROSITE-ProRule" id="PRU00277"/>
    </source>
</evidence>
<dbReference type="SUPFAM" id="SSF54534">
    <property type="entry name" value="FKBP-like"/>
    <property type="match status" value="1"/>
</dbReference>
<comment type="caution">
    <text evidence="5">The sequence shown here is derived from an EMBL/GenBank/DDBJ whole genome shotgun (WGS) entry which is preliminary data.</text>
</comment>
<dbReference type="InterPro" id="IPR001179">
    <property type="entry name" value="PPIase_FKBP_dom"/>
</dbReference>
<keyword evidence="1" id="KW-0677">Repeat</keyword>
<evidence type="ECO:0000259" key="4">
    <source>
        <dbReference type="PROSITE" id="PS50059"/>
    </source>
</evidence>
<dbReference type="GO" id="GO:0003755">
    <property type="term" value="F:peptidyl-prolyl cis-trans isomerase activity"/>
    <property type="evidence" value="ECO:0007669"/>
    <property type="project" value="UniProtKB-KW"/>
</dbReference>
<evidence type="ECO:0000256" key="1">
    <source>
        <dbReference type="ARBA" id="ARBA00022737"/>
    </source>
</evidence>
<keyword evidence="2" id="KW-0413">Isomerase</keyword>
<keyword evidence="3" id="KW-0732">Signal</keyword>
<evidence type="ECO:0000313" key="5">
    <source>
        <dbReference type="EMBL" id="KAL0179821.1"/>
    </source>
</evidence>
<dbReference type="PANTHER" id="PTHR46046:SF3">
    <property type="entry name" value="PEPTIDYL-PROLYL CIS-TRANS ISOMERASE FKBP10"/>
    <property type="match status" value="1"/>
</dbReference>
<dbReference type="EC" id="5.2.1.8" evidence="2"/>
<dbReference type="EMBL" id="JAMKFB020000012">
    <property type="protein sequence ID" value="KAL0179821.1"/>
    <property type="molecule type" value="Genomic_DNA"/>
</dbReference>
<dbReference type="AlphaFoldDB" id="A0ABD0Q4R9"/>
<feature type="domain" description="PPIase FKBP-type" evidence="4">
    <location>
        <begin position="45"/>
        <end position="64"/>
    </location>
</feature>
<organism evidence="5 6">
    <name type="scientific">Cirrhinus mrigala</name>
    <name type="common">Mrigala</name>
    <dbReference type="NCBI Taxonomy" id="683832"/>
    <lineage>
        <taxon>Eukaryota</taxon>
        <taxon>Metazoa</taxon>
        <taxon>Chordata</taxon>
        <taxon>Craniata</taxon>
        <taxon>Vertebrata</taxon>
        <taxon>Euteleostomi</taxon>
        <taxon>Actinopterygii</taxon>
        <taxon>Neopterygii</taxon>
        <taxon>Teleostei</taxon>
        <taxon>Ostariophysi</taxon>
        <taxon>Cypriniformes</taxon>
        <taxon>Cyprinidae</taxon>
        <taxon>Labeoninae</taxon>
        <taxon>Labeonini</taxon>
        <taxon>Cirrhinus</taxon>
    </lineage>
</organism>
<evidence type="ECO:0000313" key="6">
    <source>
        <dbReference type="Proteomes" id="UP001529510"/>
    </source>
</evidence>
<evidence type="ECO:0000256" key="3">
    <source>
        <dbReference type="SAM" id="SignalP"/>
    </source>
</evidence>
<dbReference type="Pfam" id="PF00254">
    <property type="entry name" value="FKBP_C"/>
    <property type="match status" value="1"/>
</dbReference>
<proteinExistence type="predicted"/>
<gene>
    <name evidence="5" type="ORF">M9458_025263</name>
</gene>
<protein>
    <recommendedName>
        <fullName evidence="2">peptidylprolyl isomerase</fullName>
        <ecNumber evidence="2">5.2.1.8</ecNumber>
    </recommendedName>
</protein>
<feature type="chain" id="PRO_5044842759" description="peptidylprolyl isomerase" evidence="3">
    <location>
        <begin position="20"/>
        <end position="64"/>
    </location>
</feature>
<dbReference type="PROSITE" id="PS50059">
    <property type="entry name" value="FKBP_PPIASE"/>
    <property type="match status" value="1"/>
</dbReference>
<dbReference type="Gene3D" id="3.10.50.40">
    <property type="match status" value="1"/>
</dbReference>
<feature type="signal peptide" evidence="3">
    <location>
        <begin position="1"/>
        <end position="19"/>
    </location>
</feature>
<comment type="catalytic activity">
    <reaction evidence="2">
        <text>[protein]-peptidylproline (omega=180) = [protein]-peptidylproline (omega=0)</text>
        <dbReference type="Rhea" id="RHEA:16237"/>
        <dbReference type="Rhea" id="RHEA-COMP:10747"/>
        <dbReference type="Rhea" id="RHEA-COMP:10748"/>
        <dbReference type="ChEBI" id="CHEBI:83833"/>
        <dbReference type="ChEBI" id="CHEBI:83834"/>
        <dbReference type="EC" id="5.2.1.8"/>
    </reaction>
</comment>
<accession>A0ABD0Q4R9</accession>
<dbReference type="InterPro" id="IPR051989">
    <property type="entry name" value="FKBP-like_isomerase"/>
</dbReference>
<keyword evidence="6" id="KW-1185">Reference proteome</keyword>
<feature type="non-terminal residue" evidence="5">
    <location>
        <position position="64"/>
    </location>
</feature>
<reference evidence="5 6" key="1">
    <citation type="submission" date="2024-05" db="EMBL/GenBank/DDBJ databases">
        <title>Genome sequencing and assembly of Indian major carp, Cirrhinus mrigala (Hamilton, 1822).</title>
        <authorList>
            <person name="Mohindra V."/>
            <person name="Chowdhury L.M."/>
            <person name="Lal K."/>
            <person name="Jena J.K."/>
        </authorList>
    </citation>
    <scope>NUCLEOTIDE SEQUENCE [LARGE SCALE GENOMIC DNA]</scope>
    <source>
        <strain evidence="5">CM1030</strain>
        <tissue evidence="5">Blood</tissue>
    </source>
</reference>
<sequence length="64" mass="7457">MVQRIILSILLATWFYVDCNPGPIDDIAVDRYLIPKRCIREVKSGDFVRYHYNGTFTDGKLFDS</sequence>
<keyword evidence="2" id="KW-0697">Rotamase</keyword>
<name>A0ABD0Q4R9_CIRMR</name>